<name>A0AAE0PYH6_9TELE</name>
<organism evidence="1 2">
    <name type="scientific">Hemibagrus guttatus</name>
    <dbReference type="NCBI Taxonomy" id="175788"/>
    <lineage>
        <taxon>Eukaryota</taxon>
        <taxon>Metazoa</taxon>
        <taxon>Chordata</taxon>
        <taxon>Craniata</taxon>
        <taxon>Vertebrata</taxon>
        <taxon>Euteleostomi</taxon>
        <taxon>Actinopterygii</taxon>
        <taxon>Neopterygii</taxon>
        <taxon>Teleostei</taxon>
        <taxon>Ostariophysi</taxon>
        <taxon>Siluriformes</taxon>
        <taxon>Bagridae</taxon>
        <taxon>Hemibagrus</taxon>
    </lineage>
</organism>
<proteinExistence type="predicted"/>
<keyword evidence="2" id="KW-1185">Reference proteome</keyword>
<sequence length="113" mass="13219">MFSPKTPKPTFTSYLSPLQTDAKKYLPVSTKKLEARLLPGEIVVNEANFVRKCIGADCSQDDLWGKLICTNFKVSFVTHDTLPQQVFYWIQIWYVGRPLKYSLGYMMHFLYWK</sequence>
<dbReference type="AlphaFoldDB" id="A0AAE0PYH6"/>
<gene>
    <name evidence="1" type="ORF">QTP70_026716</name>
</gene>
<dbReference type="Proteomes" id="UP001274896">
    <property type="component" value="Unassembled WGS sequence"/>
</dbReference>
<dbReference type="SUPFAM" id="SSF50729">
    <property type="entry name" value="PH domain-like"/>
    <property type="match status" value="1"/>
</dbReference>
<accession>A0AAE0PYH6</accession>
<evidence type="ECO:0000313" key="1">
    <source>
        <dbReference type="EMBL" id="KAK3510110.1"/>
    </source>
</evidence>
<reference evidence="1" key="1">
    <citation type="submission" date="2023-06" db="EMBL/GenBank/DDBJ databases">
        <title>Male Hemibagrus guttatus genome.</title>
        <authorList>
            <person name="Bian C."/>
        </authorList>
    </citation>
    <scope>NUCLEOTIDE SEQUENCE</scope>
    <source>
        <strain evidence="1">Male_cb2023</strain>
        <tissue evidence="1">Muscle</tissue>
    </source>
</reference>
<evidence type="ECO:0000313" key="2">
    <source>
        <dbReference type="Proteomes" id="UP001274896"/>
    </source>
</evidence>
<comment type="caution">
    <text evidence="1">The sequence shown here is derived from an EMBL/GenBank/DDBJ whole genome shotgun (WGS) entry which is preliminary data.</text>
</comment>
<dbReference type="EMBL" id="JAUCMX010000026">
    <property type="protein sequence ID" value="KAK3510110.1"/>
    <property type="molecule type" value="Genomic_DNA"/>
</dbReference>
<protein>
    <submittedName>
        <fullName evidence="1">Uncharacterized protein</fullName>
    </submittedName>
</protein>